<name>A0ABU9ERM8_LIMFS</name>
<reference evidence="8 9" key="1">
    <citation type="journal article" date="2024" name="Front. Microbiol.">
        <title>Transcriptomic insights into the dominance of two phototrophs throughout the water column of a tropical hypersaline-alkaline crater lake (Dziani Dzaha, Mayotte).</title>
        <authorList>
            <person name="Duperron S."/>
            <person name="Halary S."/>
            <person name="Bouly J.-P."/>
            <person name="Roussel T."/>
            <person name="Hugoni M."/>
            <person name="Bruto M."/>
            <person name="Oger P."/>
            <person name="Duval C."/>
            <person name="Woo A."/>
            <person name="Jezequiel D."/>
            <person name="Ader M."/>
            <person name="Leboulanger C."/>
            <person name="Agogue H."/>
            <person name="Grossi V."/>
            <person name="Trousselier M."/>
            <person name="Bernard C."/>
        </authorList>
    </citation>
    <scope>NUCLEOTIDE SEQUENCE [LARGE SCALE GENOMIC DNA]</scope>
    <source>
        <strain evidence="8 9">PMC 851.14</strain>
    </source>
</reference>
<comment type="caution">
    <text evidence="8">The sequence shown here is derived from an EMBL/GenBank/DDBJ whole genome shotgun (WGS) entry which is preliminary data.</text>
</comment>
<protein>
    <submittedName>
        <fullName evidence="8">OmpA family protein</fullName>
    </submittedName>
</protein>
<proteinExistence type="predicted"/>
<keyword evidence="3" id="KW-0998">Cell outer membrane</keyword>
<dbReference type="PRINTS" id="PR01021">
    <property type="entry name" value="OMPADOMAIN"/>
</dbReference>
<keyword evidence="5" id="KW-1133">Transmembrane helix</keyword>
<dbReference type="InterPro" id="IPR036737">
    <property type="entry name" value="OmpA-like_sf"/>
</dbReference>
<evidence type="ECO:0000256" key="4">
    <source>
        <dbReference type="PROSITE-ProRule" id="PRU00473"/>
    </source>
</evidence>
<feature type="domain" description="OmpA-like" evidence="7">
    <location>
        <begin position="197"/>
        <end position="314"/>
    </location>
</feature>
<evidence type="ECO:0000259" key="6">
    <source>
        <dbReference type="PROSITE" id="PS50914"/>
    </source>
</evidence>
<keyword evidence="9" id="KW-1185">Reference proteome</keyword>
<gene>
    <name evidence="8" type="ORF">AAEJ74_24030</name>
</gene>
<dbReference type="SUPFAM" id="SSF103088">
    <property type="entry name" value="OmpA-like"/>
    <property type="match status" value="1"/>
</dbReference>
<evidence type="ECO:0000313" key="9">
    <source>
        <dbReference type="Proteomes" id="UP001387447"/>
    </source>
</evidence>
<dbReference type="PANTHER" id="PTHR30329:SF21">
    <property type="entry name" value="LIPOPROTEIN YIAD-RELATED"/>
    <property type="match status" value="1"/>
</dbReference>
<keyword evidence="5" id="KW-0812">Transmembrane</keyword>
<dbReference type="RefSeq" id="WP_006624148.1">
    <property type="nucleotide sequence ID" value="NZ_JBBWYZ010000024.1"/>
</dbReference>
<evidence type="ECO:0000259" key="7">
    <source>
        <dbReference type="PROSITE" id="PS51123"/>
    </source>
</evidence>
<dbReference type="Pfam" id="PF04972">
    <property type="entry name" value="BON"/>
    <property type="match status" value="1"/>
</dbReference>
<dbReference type="Pfam" id="PF00691">
    <property type="entry name" value="OmpA"/>
    <property type="match status" value="1"/>
</dbReference>
<evidence type="ECO:0000256" key="1">
    <source>
        <dbReference type="ARBA" id="ARBA00004442"/>
    </source>
</evidence>
<evidence type="ECO:0000256" key="5">
    <source>
        <dbReference type="SAM" id="Phobius"/>
    </source>
</evidence>
<feature type="transmembrane region" description="Helical" evidence="5">
    <location>
        <begin position="35"/>
        <end position="57"/>
    </location>
</feature>
<dbReference type="Gene3D" id="3.30.1330.60">
    <property type="entry name" value="OmpA-like domain"/>
    <property type="match status" value="1"/>
</dbReference>
<keyword evidence="2 4" id="KW-0472">Membrane</keyword>
<comment type="subcellular location">
    <subcellularLocation>
        <location evidence="1">Cell outer membrane</location>
    </subcellularLocation>
</comment>
<dbReference type="InterPro" id="IPR006665">
    <property type="entry name" value="OmpA-like"/>
</dbReference>
<dbReference type="CDD" id="cd07185">
    <property type="entry name" value="OmpA_C-like"/>
    <property type="match status" value="1"/>
</dbReference>
<dbReference type="EMBL" id="JBBWYZ010000024">
    <property type="protein sequence ID" value="MEK9514625.1"/>
    <property type="molecule type" value="Genomic_DNA"/>
</dbReference>
<evidence type="ECO:0000313" key="8">
    <source>
        <dbReference type="EMBL" id="MEK9514625.1"/>
    </source>
</evidence>
<accession>A0ABU9ERM8</accession>
<evidence type="ECO:0000256" key="2">
    <source>
        <dbReference type="ARBA" id="ARBA00023136"/>
    </source>
</evidence>
<sequence>MIENFDGDRDNIPIAVHQLLESLIQFVSEQRLKRVPVALISLGVLSGLLILIPWGYFSYQEYLQRRIADKTAQTLAATPELAIYKIAVSVEGEQLRLSGKVPNERLRELAENLAVYTASDLQIDNQIIAVDVPPEPIVTAGEVERMTGICNEMACVNIESNYSDRQVIISGQVRHMRDAQIIPAAFDNIPGVKSVFSTLKIDPVRIENRIYFNFGSAQINPQDMKIITRITEFLDQYPKLSLRIIGHTDLRGSAAINQQLALNRATAVRDALTKQGIDPKRLEIVGNAQPPTDVISHQPFLLGRTVVFEIIDNPDDNQGEQP</sequence>
<dbReference type="PROSITE" id="PS50914">
    <property type="entry name" value="BON"/>
    <property type="match status" value="1"/>
</dbReference>
<dbReference type="PROSITE" id="PS51123">
    <property type="entry name" value="OMPA_2"/>
    <property type="match status" value="1"/>
</dbReference>
<dbReference type="PANTHER" id="PTHR30329">
    <property type="entry name" value="STATOR ELEMENT OF FLAGELLAR MOTOR COMPLEX"/>
    <property type="match status" value="1"/>
</dbReference>
<evidence type="ECO:0000256" key="3">
    <source>
        <dbReference type="ARBA" id="ARBA00023237"/>
    </source>
</evidence>
<feature type="domain" description="BON" evidence="6">
    <location>
        <begin position="63"/>
        <end position="131"/>
    </location>
</feature>
<dbReference type="InterPro" id="IPR050330">
    <property type="entry name" value="Bact_OuterMem_StrucFunc"/>
</dbReference>
<dbReference type="Proteomes" id="UP001387447">
    <property type="component" value="Unassembled WGS sequence"/>
</dbReference>
<organism evidence="8 9">
    <name type="scientific">Limnospira fusiformis PMC 851.14</name>
    <dbReference type="NCBI Taxonomy" id="2219512"/>
    <lineage>
        <taxon>Bacteria</taxon>
        <taxon>Bacillati</taxon>
        <taxon>Cyanobacteriota</taxon>
        <taxon>Cyanophyceae</taxon>
        <taxon>Oscillatoriophycideae</taxon>
        <taxon>Oscillatoriales</taxon>
        <taxon>Sirenicapillariaceae</taxon>
        <taxon>Limnospira</taxon>
    </lineage>
</organism>
<dbReference type="InterPro" id="IPR006664">
    <property type="entry name" value="OMP_bac"/>
</dbReference>
<dbReference type="InterPro" id="IPR007055">
    <property type="entry name" value="BON_dom"/>
</dbReference>